<dbReference type="InterPro" id="IPR036390">
    <property type="entry name" value="WH_DNA-bd_sf"/>
</dbReference>
<dbReference type="CDD" id="cd07153">
    <property type="entry name" value="Fur_like"/>
    <property type="match status" value="1"/>
</dbReference>
<comment type="similarity">
    <text evidence="2">Belongs to the Fur family.</text>
</comment>
<keyword evidence="11" id="KW-0238">DNA-binding</keyword>
<keyword evidence="17" id="KW-1185">Reference proteome</keyword>
<dbReference type="GO" id="GO:0003700">
    <property type="term" value="F:DNA-binding transcription factor activity"/>
    <property type="evidence" value="ECO:0007669"/>
    <property type="project" value="InterPro"/>
</dbReference>
<reference evidence="17" key="1">
    <citation type="journal article" date="2023" name="Arch. Microbiol.">
        <title>Desulfoferula mesophilus gen. nov. sp. nov., a mesophilic sulfate-reducing bacterium isolated from a brackish lake sediment.</title>
        <authorList>
            <person name="Watanabe T."/>
            <person name="Yabe T."/>
            <person name="Tsuji J.M."/>
            <person name="Fukui M."/>
        </authorList>
    </citation>
    <scope>NUCLEOTIDE SEQUENCE [LARGE SCALE GENOMIC DNA]</scope>
    <source>
        <strain evidence="17">12FAK</strain>
    </source>
</reference>
<dbReference type="InterPro" id="IPR043135">
    <property type="entry name" value="Fur_C"/>
</dbReference>
<dbReference type="RefSeq" id="WP_338601594.1">
    <property type="nucleotide sequence ID" value="NZ_AP028679.1"/>
</dbReference>
<feature type="binding site" evidence="14">
    <location>
        <position position="98"/>
    </location>
    <ligand>
        <name>Fe cation</name>
        <dbReference type="ChEBI" id="CHEBI:24875"/>
    </ligand>
</feature>
<gene>
    <name evidence="16" type="ORF">FAK_32200</name>
</gene>
<feature type="domain" description="Ferrous iron transporter FeoA-like" evidence="15">
    <location>
        <begin position="153"/>
        <end position="223"/>
    </location>
</feature>
<evidence type="ECO:0000256" key="5">
    <source>
        <dbReference type="ARBA" id="ARBA00022490"/>
    </source>
</evidence>
<dbReference type="EMBL" id="AP028679">
    <property type="protein sequence ID" value="BEQ16154.1"/>
    <property type="molecule type" value="Genomic_DNA"/>
</dbReference>
<evidence type="ECO:0000256" key="11">
    <source>
        <dbReference type="ARBA" id="ARBA00023125"/>
    </source>
</evidence>
<dbReference type="SUPFAM" id="SSF46785">
    <property type="entry name" value="Winged helix' DNA-binding domain"/>
    <property type="match status" value="1"/>
</dbReference>
<dbReference type="GO" id="GO:0000976">
    <property type="term" value="F:transcription cis-regulatory region binding"/>
    <property type="evidence" value="ECO:0007669"/>
    <property type="project" value="TreeGrafter"/>
</dbReference>
<keyword evidence="12" id="KW-0804">Transcription</keyword>
<keyword evidence="10" id="KW-0805">Transcription regulation</keyword>
<comment type="cofactor">
    <cofactor evidence="13">
        <name>Zn(2+)</name>
        <dbReference type="ChEBI" id="CHEBI:29105"/>
    </cofactor>
    <text evidence="13">Binds 1 zinc ion per subunit.</text>
</comment>
<feature type="binding site" evidence="13">
    <location>
        <position position="102"/>
    </location>
    <ligand>
        <name>Zn(2+)</name>
        <dbReference type="ChEBI" id="CHEBI:29105"/>
    </ligand>
</feature>
<evidence type="ECO:0000313" key="16">
    <source>
        <dbReference type="EMBL" id="BEQ16154.1"/>
    </source>
</evidence>
<evidence type="ECO:0000256" key="7">
    <source>
        <dbReference type="ARBA" id="ARBA00022723"/>
    </source>
</evidence>
<dbReference type="InterPro" id="IPR007167">
    <property type="entry name" value="Fe-transptr_FeoA-like"/>
</dbReference>
<name>A0AAU9ELY8_9BACT</name>
<evidence type="ECO:0000256" key="1">
    <source>
        <dbReference type="ARBA" id="ARBA00004496"/>
    </source>
</evidence>
<evidence type="ECO:0000256" key="3">
    <source>
        <dbReference type="ARBA" id="ARBA00011738"/>
    </source>
</evidence>
<dbReference type="SUPFAM" id="SSF50037">
    <property type="entry name" value="C-terminal domain of transcriptional repressors"/>
    <property type="match status" value="1"/>
</dbReference>
<dbReference type="Pfam" id="PF01475">
    <property type="entry name" value="FUR"/>
    <property type="match status" value="1"/>
</dbReference>
<dbReference type="InterPro" id="IPR008988">
    <property type="entry name" value="Transcriptional_repressor_C"/>
</dbReference>
<sequence>MTSNLHNEERRQFERLLRQQGMNRLGDRLAVLEAFLACEDHLSAEKLQKDLAAQGRHLEPEFVASTLGMLTRFGLASCRHFDNQPDLYEHRHLGEHHDHLICTRCGSITEFHHPELEKLKHGVAEEHGFHHLSHRLQIYGLCAKCRERRTPTLPLTLASPGERVRVERLAGGEQAQRHLEDMGISVGSELEVITSGAGPMVVARGGTRLALGQGVAGKVQVSLLERNGHAVKEPTS</sequence>
<feature type="binding site" evidence="14">
    <location>
        <position position="117"/>
    </location>
    <ligand>
        <name>Fe cation</name>
        <dbReference type="ChEBI" id="CHEBI:24875"/>
    </ligand>
</feature>
<dbReference type="SMART" id="SM00899">
    <property type="entry name" value="FeoA"/>
    <property type="match status" value="1"/>
</dbReference>
<dbReference type="InterPro" id="IPR036388">
    <property type="entry name" value="WH-like_DNA-bd_sf"/>
</dbReference>
<accession>A0AAU9ELY8</accession>
<evidence type="ECO:0000259" key="15">
    <source>
        <dbReference type="SMART" id="SM00899"/>
    </source>
</evidence>
<evidence type="ECO:0000256" key="8">
    <source>
        <dbReference type="ARBA" id="ARBA00022833"/>
    </source>
</evidence>
<organism evidence="16 17">
    <name type="scientific">Desulfoferula mesophila</name>
    <dbReference type="NCBI Taxonomy" id="3058419"/>
    <lineage>
        <taxon>Bacteria</taxon>
        <taxon>Pseudomonadati</taxon>
        <taxon>Thermodesulfobacteriota</taxon>
        <taxon>Desulfarculia</taxon>
        <taxon>Desulfarculales</taxon>
        <taxon>Desulfarculaceae</taxon>
        <taxon>Desulfoferula</taxon>
    </lineage>
</organism>
<feature type="binding site" evidence="13">
    <location>
        <position position="105"/>
    </location>
    <ligand>
        <name>Zn(2+)</name>
        <dbReference type="ChEBI" id="CHEBI:29105"/>
    </ligand>
</feature>
<dbReference type="KEGG" id="dmp:FAK_32200"/>
<dbReference type="Gene3D" id="1.10.10.10">
    <property type="entry name" value="Winged helix-like DNA-binding domain superfamily/Winged helix DNA-binding domain"/>
    <property type="match status" value="1"/>
</dbReference>
<feature type="binding site" evidence="13">
    <location>
        <position position="145"/>
    </location>
    <ligand>
        <name>Zn(2+)</name>
        <dbReference type="ChEBI" id="CHEBI:29105"/>
    </ligand>
</feature>
<dbReference type="GO" id="GO:0045892">
    <property type="term" value="P:negative regulation of DNA-templated transcription"/>
    <property type="evidence" value="ECO:0007669"/>
    <property type="project" value="TreeGrafter"/>
</dbReference>
<comment type="subunit">
    <text evidence="3">Homodimer.</text>
</comment>
<protein>
    <recommendedName>
        <fullName evidence="4">Ferric uptake regulation protein</fullName>
    </recommendedName>
</protein>
<evidence type="ECO:0000256" key="2">
    <source>
        <dbReference type="ARBA" id="ARBA00007957"/>
    </source>
</evidence>
<evidence type="ECO:0000256" key="4">
    <source>
        <dbReference type="ARBA" id="ARBA00020910"/>
    </source>
</evidence>
<keyword evidence="7 13" id="KW-0479">Metal-binding</keyword>
<dbReference type="PANTHER" id="PTHR33202:SF2">
    <property type="entry name" value="FERRIC UPTAKE REGULATION PROTEIN"/>
    <property type="match status" value="1"/>
</dbReference>
<comment type="subcellular location">
    <subcellularLocation>
        <location evidence="1">Cytoplasm</location>
    </subcellularLocation>
</comment>
<dbReference type="PANTHER" id="PTHR33202">
    <property type="entry name" value="ZINC UPTAKE REGULATION PROTEIN"/>
    <property type="match status" value="1"/>
</dbReference>
<dbReference type="GO" id="GO:1900376">
    <property type="term" value="P:regulation of secondary metabolite biosynthetic process"/>
    <property type="evidence" value="ECO:0007669"/>
    <property type="project" value="TreeGrafter"/>
</dbReference>
<dbReference type="Gene3D" id="2.30.30.90">
    <property type="match status" value="1"/>
</dbReference>
<evidence type="ECO:0000256" key="9">
    <source>
        <dbReference type="ARBA" id="ARBA00023004"/>
    </source>
</evidence>
<dbReference type="InterPro" id="IPR038157">
    <property type="entry name" value="FeoA_core_dom"/>
</dbReference>
<dbReference type="Pfam" id="PF04023">
    <property type="entry name" value="FeoA"/>
    <property type="match status" value="1"/>
</dbReference>
<dbReference type="GO" id="GO:0005829">
    <property type="term" value="C:cytosol"/>
    <property type="evidence" value="ECO:0007669"/>
    <property type="project" value="TreeGrafter"/>
</dbReference>
<comment type="cofactor">
    <cofactor evidence="14">
        <name>Mn(2+)</name>
        <dbReference type="ChEBI" id="CHEBI:29035"/>
    </cofactor>
    <cofactor evidence="14">
        <name>Fe(2+)</name>
        <dbReference type="ChEBI" id="CHEBI:29033"/>
    </cofactor>
    <text evidence="14">Binds 1 Mn(2+) or Fe(2+) ion per subunit.</text>
</comment>
<evidence type="ECO:0000256" key="13">
    <source>
        <dbReference type="PIRSR" id="PIRSR602481-1"/>
    </source>
</evidence>
<feature type="binding site" evidence="13">
    <location>
        <position position="142"/>
    </location>
    <ligand>
        <name>Zn(2+)</name>
        <dbReference type="ChEBI" id="CHEBI:29105"/>
    </ligand>
</feature>
<dbReference type="GO" id="GO:0008270">
    <property type="term" value="F:zinc ion binding"/>
    <property type="evidence" value="ECO:0007669"/>
    <property type="project" value="TreeGrafter"/>
</dbReference>
<keyword evidence="8 13" id="KW-0862">Zinc</keyword>
<feature type="binding site" evidence="14">
    <location>
        <position position="96"/>
    </location>
    <ligand>
        <name>Fe cation</name>
        <dbReference type="ChEBI" id="CHEBI:24875"/>
    </ligand>
</feature>
<keyword evidence="9 14" id="KW-0408">Iron</keyword>
<evidence type="ECO:0000256" key="14">
    <source>
        <dbReference type="PIRSR" id="PIRSR602481-2"/>
    </source>
</evidence>
<evidence type="ECO:0000313" key="17">
    <source>
        <dbReference type="Proteomes" id="UP001366166"/>
    </source>
</evidence>
<dbReference type="AlphaFoldDB" id="A0AAU9ELY8"/>
<evidence type="ECO:0000256" key="12">
    <source>
        <dbReference type="ARBA" id="ARBA00023163"/>
    </source>
</evidence>
<keyword evidence="5" id="KW-0963">Cytoplasm</keyword>
<keyword evidence="6" id="KW-0678">Repressor</keyword>
<evidence type="ECO:0000256" key="10">
    <source>
        <dbReference type="ARBA" id="ARBA00023015"/>
    </source>
</evidence>
<dbReference type="Gene3D" id="3.30.1490.190">
    <property type="match status" value="1"/>
</dbReference>
<evidence type="ECO:0000256" key="6">
    <source>
        <dbReference type="ARBA" id="ARBA00022491"/>
    </source>
</evidence>
<dbReference type="Proteomes" id="UP001366166">
    <property type="component" value="Chromosome"/>
</dbReference>
<feature type="binding site" evidence="14">
    <location>
        <position position="134"/>
    </location>
    <ligand>
        <name>Fe cation</name>
        <dbReference type="ChEBI" id="CHEBI:24875"/>
    </ligand>
</feature>
<dbReference type="InterPro" id="IPR002481">
    <property type="entry name" value="FUR"/>
</dbReference>
<proteinExistence type="inferred from homology"/>